<comment type="caution">
    <text evidence="2">The sequence shown here is derived from an EMBL/GenBank/DDBJ whole genome shotgun (WGS) entry which is preliminary data.</text>
</comment>
<keyword evidence="3" id="KW-1185">Reference proteome</keyword>
<accession>A0A318JZY9</accession>
<dbReference type="CDD" id="cd06260">
    <property type="entry name" value="DUF820-like"/>
    <property type="match status" value="1"/>
</dbReference>
<dbReference type="OrthoDB" id="9799703at2"/>
<evidence type="ECO:0000313" key="3">
    <source>
        <dbReference type="Proteomes" id="UP000247569"/>
    </source>
</evidence>
<name>A0A318JZY9_9NOCA</name>
<keyword evidence="2" id="KW-0540">Nuclease</keyword>
<dbReference type="InterPro" id="IPR008538">
    <property type="entry name" value="Uma2"/>
</dbReference>
<dbReference type="InterPro" id="IPR012296">
    <property type="entry name" value="Nuclease_put_TT1808"/>
</dbReference>
<reference evidence="2 3" key="1">
    <citation type="submission" date="2018-05" db="EMBL/GenBank/DDBJ databases">
        <title>Genomic Encyclopedia of Type Strains, Phase IV (KMG-IV): sequencing the most valuable type-strain genomes for metagenomic binning, comparative biology and taxonomic classification.</title>
        <authorList>
            <person name="Goeker M."/>
        </authorList>
    </citation>
    <scope>NUCLEOTIDE SEQUENCE [LARGE SCALE GENOMIC DNA]</scope>
    <source>
        <strain evidence="2 3">DSM 44704</strain>
    </source>
</reference>
<feature type="domain" description="Putative restriction endonuclease" evidence="1">
    <location>
        <begin position="22"/>
        <end position="179"/>
    </location>
</feature>
<evidence type="ECO:0000259" key="1">
    <source>
        <dbReference type="Pfam" id="PF05685"/>
    </source>
</evidence>
<dbReference type="EMBL" id="QJKF01000006">
    <property type="protein sequence ID" value="PXX63088.1"/>
    <property type="molecule type" value="Genomic_DNA"/>
</dbReference>
<dbReference type="AlphaFoldDB" id="A0A318JZY9"/>
<dbReference type="PANTHER" id="PTHR35400">
    <property type="entry name" value="SLR1083 PROTEIN"/>
    <property type="match status" value="1"/>
</dbReference>
<dbReference type="Proteomes" id="UP000247569">
    <property type="component" value="Unassembled WGS sequence"/>
</dbReference>
<evidence type="ECO:0000313" key="2">
    <source>
        <dbReference type="EMBL" id="PXX63088.1"/>
    </source>
</evidence>
<proteinExistence type="predicted"/>
<keyword evidence="2" id="KW-0378">Hydrolase</keyword>
<dbReference type="GO" id="GO:0004519">
    <property type="term" value="F:endonuclease activity"/>
    <property type="evidence" value="ECO:0007669"/>
    <property type="project" value="UniProtKB-KW"/>
</dbReference>
<dbReference type="RefSeq" id="WP_040729439.1">
    <property type="nucleotide sequence ID" value="NZ_QJKF01000006.1"/>
</dbReference>
<keyword evidence="2" id="KW-0255">Endonuclease</keyword>
<dbReference type="SUPFAM" id="SSF52980">
    <property type="entry name" value="Restriction endonuclease-like"/>
    <property type="match status" value="1"/>
</dbReference>
<protein>
    <submittedName>
        <fullName evidence="2">Uma2 family endonuclease</fullName>
    </submittedName>
</protein>
<organism evidence="2 3">
    <name type="scientific">Nocardia tenerifensis</name>
    <dbReference type="NCBI Taxonomy" id="228006"/>
    <lineage>
        <taxon>Bacteria</taxon>
        <taxon>Bacillati</taxon>
        <taxon>Actinomycetota</taxon>
        <taxon>Actinomycetes</taxon>
        <taxon>Mycobacteriales</taxon>
        <taxon>Nocardiaceae</taxon>
        <taxon>Nocardia</taxon>
    </lineage>
</organism>
<dbReference type="InterPro" id="IPR011335">
    <property type="entry name" value="Restrct_endonuc-II-like"/>
</dbReference>
<gene>
    <name evidence="2" type="ORF">DFR70_106142</name>
</gene>
<dbReference type="PANTHER" id="PTHR35400:SF3">
    <property type="entry name" value="SLL1072 PROTEIN"/>
    <property type="match status" value="1"/>
</dbReference>
<sequence>MTSGAPSDWYRWIPEQISARDYELLPEDFCRTIEVVDGHIVKCESPSRLHNRVARRIATHMEAGRKPEPCLMVDTDVDVRISDVPLSLRRPDVIVYRCLDDDAKLYAGDTVLVVEVVSPDSSFHTDTVEKKAAYAAAGIPVYLIVFLTEAADGIELIEEYRLSEGRYHLVCLHTRRLTVDSPIPVDIAFGDLASG</sequence>
<dbReference type="Pfam" id="PF05685">
    <property type="entry name" value="Uma2"/>
    <property type="match status" value="1"/>
</dbReference>
<dbReference type="Gene3D" id="3.90.1570.10">
    <property type="entry name" value="tt1808, chain A"/>
    <property type="match status" value="1"/>
</dbReference>